<feature type="region of interest" description="Disordered" evidence="1">
    <location>
        <begin position="1"/>
        <end position="38"/>
    </location>
</feature>
<organism evidence="2">
    <name type="scientific">Tanacetum cinerariifolium</name>
    <name type="common">Dalmatian daisy</name>
    <name type="synonym">Chrysanthemum cinerariifolium</name>
    <dbReference type="NCBI Taxonomy" id="118510"/>
    <lineage>
        <taxon>Eukaryota</taxon>
        <taxon>Viridiplantae</taxon>
        <taxon>Streptophyta</taxon>
        <taxon>Embryophyta</taxon>
        <taxon>Tracheophyta</taxon>
        <taxon>Spermatophyta</taxon>
        <taxon>Magnoliopsida</taxon>
        <taxon>eudicotyledons</taxon>
        <taxon>Gunneridae</taxon>
        <taxon>Pentapetalae</taxon>
        <taxon>asterids</taxon>
        <taxon>campanulids</taxon>
        <taxon>Asterales</taxon>
        <taxon>Asteraceae</taxon>
        <taxon>Asteroideae</taxon>
        <taxon>Anthemideae</taxon>
        <taxon>Anthemidinae</taxon>
        <taxon>Tanacetum</taxon>
    </lineage>
</organism>
<name>A0A699SS51_TANCI</name>
<feature type="non-terminal residue" evidence="2">
    <location>
        <position position="153"/>
    </location>
</feature>
<proteinExistence type="predicted"/>
<gene>
    <name evidence="2" type="ORF">Tci_872736</name>
</gene>
<feature type="compositionally biased region" description="Low complexity" evidence="1">
    <location>
        <begin position="82"/>
        <end position="95"/>
    </location>
</feature>
<dbReference type="EMBL" id="BKCJ011186955">
    <property type="protein sequence ID" value="GFD00767.1"/>
    <property type="molecule type" value="Genomic_DNA"/>
</dbReference>
<feature type="region of interest" description="Disordered" evidence="1">
    <location>
        <begin position="57"/>
        <end position="153"/>
    </location>
</feature>
<sequence>GPSKREPVSPRELPNGTSRRAIPGSHTRADQMGSANAADALPLLPQSAWLLRGLRAGRDRAAAHAHSDQSPGVGHPVCGPVARALGHAGAGRRNAPVPERNGLAYGPAVRPRDLPLRPPGRGAGPDLTDPGGAVSGRRHCPGRGRGLPGSAPA</sequence>
<dbReference type="AlphaFoldDB" id="A0A699SS51"/>
<accession>A0A699SS51</accession>
<evidence type="ECO:0000256" key="1">
    <source>
        <dbReference type="SAM" id="MobiDB-lite"/>
    </source>
</evidence>
<feature type="compositionally biased region" description="Basic and acidic residues" evidence="1">
    <location>
        <begin position="57"/>
        <end position="67"/>
    </location>
</feature>
<comment type="caution">
    <text evidence="2">The sequence shown here is derived from an EMBL/GenBank/DDBJ whole genome shotgun (WGS) entry which is preliminary data.</text>
</comment>
<reference evidence="2" key="1">
    <citation type="journal article" date="2019" name="Sci. Rep.">
        <title>Draft genome of Tanacetum cinerariifolium, the natural source of mosquito coil.</title>
        <authorList>
            <person name="Yamashiro T."/>
            <person name="Shiraishi A."/>
            <person name="Satake H."/>
            <person name="Nakayama K."/>
        </authorList>
    </citation>
    <scope>NUCLEOTIDE SEQUENCE</scope>
</reference>
<feature type="non-terminal residue" evidence="2">
    <location>
        <position position="1"/>
    </location>
</feature>
<protein>
    <submittedName>
        <fullName evidence="2">Uncharacterized protein</fullName>
    </submittedName>
</protein>
<evidence type="ECO:0000313" key="2">
    <source>
        <dbReference type="EMBL" id="GFD00767.1"/>
    </source>
</evidence>